<dbReference type="Pfam" id="PF05433">
    <property type="entry name" value="Rick_17kDa_Anti"/>
    <property type="match status" value="1"/>
</dbReference>
<protein>
    <recommendedName>
        <fullName evidence="2">Glycine zipper 2TM domain-containing protein</fullName>
    </recommendedName>
</protein>
<sequence length="170" mass="17765">MSYYNNHDQGGYSPQPYGAPPGGQGEAASFFSTPVPQNTFAESQDGGQTPNSQYGGGQSQYGGGGGSGGQRGFEDPAAGERGLTGALAGGAAGAFGGNSLGGSKTAAVAGALIGAFMGHKGQDKISDWRDDRKEEERRREEEEERRRKQALEYVVIDITTDLAIENEIEI</sequence>
<organism evidence="3 4">
    <name type="scientific">Apiospora aurea</name>
    <dbReference type="NCBI Taxonomy" id="335848"/>
    <lineage>
        <taxon>Eukaryota</taxon>
        <taxon>Fungi</taxon>
        <taxon>Dikarya</taxon>
        <taxon>Ascomycota</taxon>
        <taxon>Pezizomycotina</taxon>
        <taxon>Sordariomycetes</taxon>
        <taxon>Xylariomycetidae</taxon>
        <taxon>Amphisphaeriales</taxon>
        <taxon>Apiosporaceae</taxon>
        <taxon>Apiospora</taxon>
    </lineage>
</organism>
<proteinExistence type="predicted"/>
<dbReference type="Proteomes" id="UP001391051">
    <property type="component" value="Unassembled WGS sequence"/>
</dbReference>
<name>A0ABR1QY89_9PEZI</name>
<feature type="compositionally biased region" description="Gly residues" evidence="1">
    <location>
        <begin position="54"/>
        <end position="71"/>
    </location>
</feature>
<dbReference type="InterPro" id="IPR008816">
    <property type="entry name" value="Gly_zipper_2TM_dom"/>
</dbReference>
<gene>
    <name evidence="3" type="ORF">PG986_001866</name>
</gene>
<accession>A0ABR1QY89</accession>
<comment type="caution">
    <text evidence="3">The sequence shown here is derived from an EMBL/GenBank/DDBJ whole genome shotgun (WGS) entry which is preliminary data.</text>
</comment>
<keyword evidence="4" id="KW-1185">Reference proteome</keyword>
<feature type="compositionally biased region" description="Polar residues" evidence="1">
    <location>
        <begin position="30"/>
        <end position="51"/>
    </location>
</feature>
<reference evidence="3 4" key="1">
    <citation type="submission" date="2023-01" db="EMBL/GenBank/DDBJ databases">
        <title>Analysis of 21 Apiospora genomes using comparative genomics revels a genus with tremendous synthesis potential of carbohydrate active enzymes and secondary metabolites.</title>
        <authorList>
            <person name="Sorensen T."/>
        </authorList>
    </citation>
    <scope>NUCLEOTIDE SEQUENCE [LARGE SCALE GENOMIC DNA]</scope>
    <source>
        <strain evidence="3 4">CBS 24483</strain>
    </source>
</reference>
<feature type="region of interest" description="Disordered" evidence="1">
    <location>
        <begin position="120"/>
        <end position="148"/>
    </location>
</feature>
<evidence type="ECO:0000313" key="3">
    <source>
        <dbReference type="EMBL" id="KAK7967589.1"/>
    </source>
</evidence>
<dbReference type="PANTHER" id="PTHR37014">
    <property type="entry name" value="EXPRESSION LETHALITY PROTEIN HEL10, PUTATIVE (AFU_ORTHOLOGUE AFUA_1G06580)-RELATED"/>
    <property type="match status" value="1"/>
</dbReference>
<dbReference type="PANTHER" id="PTHR37014:SF1">
    <property type="entry name" value="EXPRESSION LETHALITY PROTEIN HEL10, PUTATIVE (AFU_ORTHOLOGUE AFUA_1G06580)-RELATED"/>
    <property type="match status" value="1"/>
</dbReference>
<feature type="domain" description="Glycine zipper 2TM" evidence="2">
    <location>
        <begin position="85"/>
        <end position="120"/>
    </location>
</feature>
<evidence type="ECO:0000256" key="1">
    <source>
        <dbReference type="SAM" id="MobiDB-lite"/>
    </source>
</evidence>
<dbReference type="GeneID" id="92071150"/>
<evidence type="ECO:0000313" key="4">
    <source>
        <dbReference type="Proteomes" id="UP001391051"/>
    </source>
</evidence>
<dbReference type="RefSeq" id="XP_066706981.1">
    <property type="nucleotide sequence ID" value="XM_066838088.1"/>
</dbReference>
<evidence type="ECO:0000259" key="2">
    <source>
        <dbReference type="Pfam" id="PF05433"/>
    </source>
</evidence>
<dbReference type="EMBL" id="JAQQWE010000001">
    <property type="protein sequence ID" value="KAK7967589.1"/>
    <property type="molecule type" value="Genomic_DNA"/>
</dbReference>
<feature type="region of interest" description="Disordered" evidence="1">
    <location>
        <begin position="1"/>
        <end position="82"/>
    </location>
</feature>